<dbReference type="AlphaFoldDB" id="A0AA36G1J2"/>
<dbReference type="EMBL" id="CATQJA010002636">
    <property type="protein sequence ID" value="CAJ0575160.1"/>
    <property type="molecule type" value="Genomic_DNA"/>
</dbReference>
<sequence length="293" mass="31906">MKSLLEVLFSFFGFNLHTRTSSSLSVDWITLRCAGGHDDSTGADNVFNRQILNAAYRGTREAEAVRGGLAGEPLELAIRAGLQELATMKINVRAQNRMVVAATDAVFESLSNQFENHEANPAAQQQLQRKLKALNAELSVMMKCDNWLRQQGQVERAVVAVAAEVPPGRVLVRNIPINQGNARISSAHAMPKLQPAGLADKPSLAQTWTRELLVLRVVVRLPSDVFLFVEQVGPASTRRSRAIVPIAIGPIPFSTMPSVRFCANAVSKTSGSCFEFPHKRFPDPAKVPSSAVP</sequence>
<evidence type="ECO:0000313" key="2">
    <source>
        <dbReference type="Proteomes" id="UP001177023"/>
    </source>
</evidence>
<organism evidence="1 2">
    <name type="scientific">Mesorhabditis spiculigera</name>
    <dbReference type="NCBI Taxonomy" id="96644"/>
    <lineage>
        <taxon>Eukaryota</taxon>
        <taxon>Metazoa</taxon>
        <taxon>Ecdysozoa</taxon>
        <taxon>Nematoda</taxon>
        <taxon>Chromadorea</taxon>
        <taxon>Rhabditida</taxon>
        <taxon>Rhabditina</taxon>
        <taxon>Rhabditomorpha</taxon>
        <taxon>Rhabditoidea</taxon>
        <taxon>Rhabditidae</taxon>
        <taxon>Mesorhabditinae</taxon>
        <taxon>Mesorhabditis</taxon>
    </lineage>
</organism>
<reference evidence="1" key="1">
    <citation type="submission" date="2023-06" db="EMBL/GenBank/DDBJ databases">
        <authorList>
            <person name="Delattre M."/>
        </authorList>
    </citation>
    <scope>NUCLEOTIDE SEQUENCE</scope>
    <source>
        <strain evidence="1">AF72</strain>
    </source>
</reference>
<dbReference type="Proteomes" id="UP001177023">
    <property type="component" value="Unassembled WGS sequence"/>
</dbReference>
<protein>
    <submittedName>
        <fullName evidence="1">Uncharacterized protein</fullName>
    </submittedName>
</protein>
<feature type="non-terminal residue" evidence="1">
    <location>
        <position position="293"/>
    </location>
</feature>
<evidence type="ECO:0000313" key="1">
    <source>
        <dbReference type="EMBL" id="CAJ0575160.1"/>
    </source>
</evidence>
<accession>A0AA36G1J2</accession>
<gene>
    <name evidence="1" type="ORF">MSPICULIGERA_LOCUS13476</name>
</gene>
<keyword evidence="2" id="KW-1185">Reference proteome</keyword>
<proteinExistence type="predicted"/>
<name>A0AA36G1J2_9BILA</name>
<comment type="caution">
    <text evidence="1">The sequence shown here is derived from an EMBL/GenBank/DDBJ whole genome shotgun (WGS) entry which is preliminary data.</text>
</comment>